<feature type="non-terminal residue" evidence="1">
    <location>
        <position position="149"/>
    </location>
</feature>
<evidence type="ECO:0000313" key="1">
    <source>
        <dbReference type="EMBL" id="KAJ8688037.1"/>
    </source>
</evidence>
<sequence>EQQLPVPTVSSSSSSSCKLERKPSLRRKLGALIRGSADIPAAINRSLQPIRRSLSFSKGLDDHRRYQKPDLPPLPPTTSASQPQQQQQQQQQQHRKKLSIVKQPSRTRSVQWYSSLGSLAEIDDATTTTYSVESSGLLGDQIMHEENRP</sequence>
<organism evidence="1 2">
    <name type="scientific">Eretmocerus hayati</name>
    <dbReference type="NCBI Taxonomy" id="131215"/>
    <lineage>
        <taxon>Eukaryota</taxon>
        <taxon>Metazoa</taxon>
        <taxon>Ecdysozoa</taxon>
        <taxon>Arthropoda</taxon>
        <taxon>Hexapoda</taxon>
        <taxon>Insecta</taxon>
        <taxon>Pterygota</taxon>
        <taxon>Neoptera</taxon>
        <taxon>Endopterygota</taxon>
        <taxon>Hymenoptera</taxon>
        <taxon>Apocrita</taxon>
        <taxon>Proctotrupomorpha</taxon>
        <taxon>Chalcidoidea</taxon>
        <taxon>Aphelinidae</taxon>
        <taxon>Aphelininae</taxon>
        <taxon>Eretmocerus</taxon>
    </lineage>
</organism>
<feature type="non-terminal residue" evidence="1">
    <location>
        <position position="1"/>
    </location>
</feature>
<comment type="caution">
    <text evidence="1">The sequence shown here is derived from an EMBL/GenBank/DDBJ whole genome shotgun (WGS) entry which is preliminary data.</text>
</comment>
<protein>
    <submittedName>
        <fullName evidence="1">Uncharacterized protein</fullName>
    </submittedName>
</protein>
<keyword evidence="2" id="KW-1185">Reference proteome</keyword>
<dbReference type="Proteomes" id="UP001239111">
    <property type="component" value="Chromosome 1"/>
</dbReference>
<accession>A0ACC2PXB5</accession>
<proteinExistence type="predicted"/>
<gene>
    <name evidence="1" type="ORF">QAD02_023832</name>
</gene>
<dbReference type="EMBL" id="CM056741">
    <property type="protein sequence ID" value="KAJ8688037.1"/>
    <property type="molecule type" value="Genomic_DNA"/>
</dbReference>
<reference evidence="1" key="1">
    <citation type="submission" date="2023-04" db="EMBL/GenBank/DDBJ databases">
        <title>A chromosome-level genome assembly of the parasitoid wasp Eretmocerus hayati.</title>
        <authorList>
            <person name="Zhong Y."/>
            <person name="Liu S."/>
            <person name="Liu Y."/>
        </authorList>
    </citation>
    <scope>NUCLEOTIDE SEQUENCE</scope>
    <source>
        <strain evidence="1">ZJU_SS_LIU_2023</strain>
    </source>
</reference>
<name>A0ACC2PXB5_9HYME</name>
<evidence type="ECO:0000313" key="2">
    <source>
        <dbReference type="Proteomes" id="UP001239111"/>
    </source>
</evidence>